<evidence type="ECO:0000313" key="10">
    <source>
        <dbReference type="EMBL" id="RAK66586.1"/>
    </source>
</evidence>
<dbReference type="RefSeq" id="WP_111275894.1">
    <property type="nucleotide sequence ID" value="NZ_QFYS01000003.1"/>
</dbReference>
<feature type="site" description="Participates in a stacking interaction with the thymidine ring of dTDP-4-oxo-6-deoxyglucose" evidence="9">
    <location>
        <position position="138"/>
    </location>
</feature>
<comment type="caution">
    <text evidence="10">The sequence shown here is derived from an EMBL/GenBank/DDBJ whole genome shotgun (WGS) entry which is preliminary data.</text>
</comment>
<dbReference type="GO" id="GO:0000271">
    <property type="term" value="P:polysaccharide biosynthetic process"/>
    <property type="evidence" value="ECO:0007669"/>
    <property type="project" value="TreeGrafter"/>
</dbReference>
<dbReference type="InterPro" id="IPR011051">
    <property type="entry name" value="RmlC_Cupin_sf"/>
</dbReference>
<evidence type="ECO:0000256" key="8">
    <source>
        <dbReference type="PIRSR" id="PIRSR600888-1"/>
    </source>
</evidence>
<dbReference type="PANTHER" id="PTHR21047">
    <property type="entry name" value="DTDP-6-DEOXY-D-GLUCOSE-3,5 EPIMERASE"/>
    <property type="match status" value="1"/>
</dbReference>
<gene>
    <name evidence="10" type="ORF">DJ019_10140</name>
</gene>
<dbReference type="GO" id="GO:0005829">
    <property type="term" value="C:cytosol"/>
    <property type="evidence" value="ECO:0007669"/>
    <property type="project" value="TreeGrafter"/>
</dbReference>
<dbReference type="SUPFAM" id="SSF51182">
    <property type="entry name" value="RmlC-like cupins"/>
    <property type="match status" value="1"/>
</dbReference>
<keyword evidence="11" id="KW-1185">Reference proteome</keyword>
<evidence type="ECO:0000256" key="9">
    <source>
        <dbReference type="PIRSR" id="PIRSR600888-3"/>
    </source>
</evidence>
<protein>
    <recommendedName>
        <fullName evidence="4">dTDP-4-dehydrorhamnose 3,5-epimerase</fullName>
        <ecNumber evidence="3">5.1.3.13</ecNumber>
    </recommendedName>
    <alternativeName>
        <fullName evidence="6">Thymidine diphospho-4-keto-rhamnose 3,5-epimerase</fullName>
    </alternativeName>
    <alternativeName>
        <fullName evidence="5">dTDP-4-keto-6-deoxyglucose 3,5-epimerase</fullName>
    </alternativeName>
    <alternativeName>
        <fullName evidence="7">dTDP-6-deoxy-D-xylo-4-hexulose 3,5-epimerase</fullName>
    </alternativeName>
</protein>
<reference evidence="10 11" key="1">
    <citation type="submission" date="2018-05" db="EMBL/GenBank/DDBJ databases">
        <authorList>
            <person name="Lanie J.A."/>
            <person name="Ng W.-L."/>
            <person name="Kazmierczak K.M."/>
            <person name="Andrzejewski T.M."/>
            <person name="Davidsen T.M."/>
            <person name="Wayne K.J."/>
            <person name="Tettelin H."/>
            <person name="Glass J.I."/>
            <person name="Rusch D."/>
            <person name="Podicherti R."/>
            <person name="Tsui H.-C.T."/>
            <person name="Winkler M.E."/>
        </authorList>
    </citation>
    <scope>NUCLEOTIDE SEQUENCE [LARGE SCALE GENOMIC DNA]</scope>
    <source>
        <strain evidence="10 11">BUT-10</strain>
    </source>
</reference>
<evidence type="ECO:0000256" key="7">
    <source>
        <dbReference type="ARBA" id="ARBA00033311"/>
    </source>
</evidence>
<evidence type="ECO:0000256" key="1">
    <source>
        <dbReference type="ARBA" id="ARBA00001298"/>
    </source>
</evidence>
<dbReference type="OrthoDB" id="9800680at2"/>
<dbReference type="PANTHER" id="PTHR21047:SF2">
    <property type="entry name" value="THYMIDINE DIPHOSPHO-4-KETO-RHAMNOSE 3,5-EPIMERASE"/>
    <property type="match status" value="1"/>
</dbReference>
<dbReference type="EC" id="5.1.3.13" evidence="3"/>
<name>A0A328BKS3_9CAUL</name>
<sequence>MNYPTAREALSRSLPLPKDIRILELKDHGDERGVFREIFRTPWAAGPVPMQWNMAWSKPGVLRGVHVHPSHVDHLTVAIGEMILGLHDFRPDSPTAGLSAMLRLQGDDPHLVEIPTGVAHGFYFPVASMHVYGVSRLYAGPDDFACRWNDPELKFAWPTEAPILSDRDRAAGSYRALAERLVAQAAA</sequence>
<evidence type="ECO:0000256" key="5">
    <source>
        <dbReference type="ARBA" id="ARBA00029758"/>
    </source>
</evidence>
<evidence type="ECO:0000313" key="11">
    <source>
        <dbReference type="Proteomes" id="UP000249524"/>
    </source>
</evidence>
<dbReference type="InterPro" id="IPR014710">
    <property type="entry name" value="RmlC-like_jellyroll"/>
</dbReference>
<dbReference type="AlphaFoldDB" id="A0A328BKS3"/>
<feature type="active site" description="Proton acceptor" evidence="8">
    <location>
        <position position="66"/>
    </location>
</feature>
<evidence type="ECO:0000256" key="4">
    <source>
        <dbReference type="ARBA" id="ARBA00019595"/>
    </source>
</evidence>
<dbReference type="InterPro" id="IPR000888">
    <property type="entry name" value="RmlC-like"/>
</dbReference>
<evidence type="ECO:0000256" key="2">
    <source>
        <dbReference type="ARBA" id="ARBA00001997"/>
    </source>
</evidence>
<dbReference type="GO" id="GO:0008830">
    <property type="term" value="F:dTDP-4-dehydrorhamnose 3,5-epimerase activity"/>
    <property type="evidence" value="ECO:0007669"/>
    <property type="project" value="UniProtKB-EC"/>
</dbReference>
<dbReference type="EMBL" id="QFYS01000003">
    <property type="protein sequence ID" value="RAK66586.1"/>
    <property type="molecule type" value="Genomic_DNA"/>
</dbReference>
<organism evidence="10 11">
    <name type="scientific">Phenylobacterium kunshanense</name>
    <dbReference type="NCBI Taxonomy" id="1445034"/>
    <lineage>
        <taxon>Bacteria</taxon>
        <taxon>Pseudomonadati</taxon>
        <taxon>Pseudomonadota</taxon>
        <taxon>Alphaproteobacteria</taxon>
        <taxon>Caulobacterales</taxon>
        <taxon>Caulobacteraceae</taxon>
        <taxon>Phenylobacterium</taxon>
    </lineage>
</organism>
<dbReference type="Gene3D" id="2.60.120.10">
    <property type="entry name" value="Jelly Rolls"/>
    <property type="match status" value="1"/>
</dbReference>
<accession>A0A328BKS3</accession>
<dbReference type="Proteomes" id="UP000249524">
    <property type="component" value="Unassembled WGS sequence"/>
</dbReference>
<evidence type="ECO:0000256" key="6">
    <source>
        <dbReference type="ARBA" id="ARBA00031424"/>
    </source>
</evidence>
<evidence type="ECO:0000256" key="3">
    <source>
        <dbReference type="ARBA" id="ARBA00012098"/>
    </source>
</evidence>
<proteinExistence type="predicted"/>
<dbReference type="Pfam" id="PF00908">
    <property type="entry name" value="dTDP_sugar_isom"/>
    <property type="match status" value="1"/>
</dbReference>
<comment type="function">
    <text evidence="2">Catalyzes the epimerization of the C3' and C5'positions of dTDP-6-deoxy-D-xylo-4-hexulose, forming dTDP-6-deoxy-L-lyxo-4-hexulose.</text>
</comment>
<dbReference type="GO" id="GO:0019305">
    <property type="term" value="P:dTDP-rhamnose biosynthetic process"/>
    <property type="evidence" value="ECO:0007669"/>
    <property type="project" value="TreeGrafter"/>
</dbReference>
<comment type="catalytic activity">
    <reaction evidence="1">
        <text>dTDP-4-dehydro-6-deoxy-alpha-D-glucose = dTDP-4-dehydro-beta-L-rhamnose</text>
        <dbReference type="Rhea" id="RHEA:16969"/>
        <dbReference type="ChEBI" id="CHEBI:57649"/>
        <dbReference type="ChEBI" id="CHEBI:62830"/>
        <dbReference type="EC" id="5.1.3.13"/>
    </reaction>
</comment>
<feature type="active site" description="Proton donor" evidence="8">
    <location>
        <position position="132"/>
    </location>
</feature>